<dbReference type="SUPFAM" id="SSF55120">
    <property type="entry name" value="Pseudouridine synthase"/>
    <property type="match status" value="1"/>
</dbReference>
<evidence type="ECO:0000256" key="1">
    <source>
        <dbReference type="ARBA" id="ARBA00010876"/>
    </source>
</evidence>
<evidence type="ECO:0000313" key="3">
    <source>
        <dbReference type="EMBL" id="KAK2079070.1"/>
    </source>
</evidence>
<dbReference type="Gene3D" id="3.30.2350.10">
    <property type="entry name" value="Pseudouridine synthase"/>
    <property type="match status" value="1"/>
</dbReference>
<keyword evidence="4" id="KW-1185">Reference proteome</keyword>
<dbReference type="Proteomes" id="UP001255856">
    <property type="component" value="Unassembled WGS sequence"/>
</dbReference>
<evidence type="ECO:0000313" key="4">
    <source>
        <dbReference type="Proteomes" id="UP001255856"/>
    </source>
</evidence>
<evidence type="ECO:0000259" key="2">
    <source>
        <dbReference type="Pfam" id="PF00849"/>
    </source>
</evidence>
<reference evidence="3" key="1">
    <citation type="submission" date="2021-01" db="EMBL/GenBank/DDBJ databases">
        <authorList>
            <person name="Eckstrom K.M.E."/>
        </authorList>
    </citation>
    <scope>NUCLEOTIDE SEQUENCE</scope>
    <source>
        <strain evidence="3">UVCC 0001</strain>
    </source>
</reference>
<dbReference type="GO" id="GO:0009982">
    <property type="term" value="F:pseudouridine synthase activity"/>
    <property type="evidence" value="ECO:0007669"/>
    <property type="project" value="InterPro"/>
</dbReference>
<feature type="domain" description="Pseudouridine synthase RsuA/RluA-like" evidence="2">
    <location>
        <begin position="10"/>
        <end position="170"/>
    </location>
</feature>
<comment type="caution">
    <text evidence="3">The sequence shown here is derived from an EMBL/GenBank/DDBJ whole genome shotgun (WGS) entry which is preliminary data.</text>
</comment>
<dbReference type="AlphaFoldDB" id="A0AAD9IM03"/>
<name>A0AAD9IM03_PROWI</name>
<dbReference type="InterPro" id="IPR020103">
    <property type="entry name" value="PsdUridine_synth_cat_dom_sf"/>
</dbReference>
<proteinExistence type="inferred from homology"/>
<protein>
    <recommendedName>
        <fullName evidence="2">Pseudouridine synthase RsuA/RluA-like domain-containing protein</fullName>
    </recommendedName>
</protein>
<comment type="similarity">
    <text evidence="1">Belongs to the pseudouridine synthase RluA family.</text>
</comment>
<dbReference type="PANTHER" id="PTHR21600">
    <property type="entry name" value="MITOCHONDRIAL RNA PSEUDOURIDINE SYNTHASE"/>
    <property type="match status" value="1"/>
</dbReference>
<dbReference type="GO" id="GO:0000455">
    <property type="term" value="P:enzyme-directed rRNA pseudouridine synthesis"/>
    <property type="evidence" value="ECO:0007669"/>
    <property type="project" value="TreeGrafter"/>
</dbReference>
<sequence length="286" mass="29968">MLLVLYEDDHLACVDKPRGLTTRGSGATSGARLEPLLPAALKPSALPGALGRPTPAHRLDAATGGLVVVAKTHAALGALGGAFAARTVGKRYLALVWGELRGRGRVSHPLDGREAVTDYSAGLSTAGAVALAEPKRDQAGEQPAPNCIAVSTVSLEPRTGRTHQIRRHLALIGHPIVGDPRYSSGYAVQRAAALGQSMAAYEMGTPGWEGLPSESGTEPSSRIIAPACIRQASESVPELGSGLHLWSVRLAVQHPAEDARPLDFELETPPEIAQAHAALRDWIERG</sequence>
<accession>A0AAD9IM03</accession>
<dbReference type="PANTHER" id="PTHR21600:SF87">
    <property type="entry name" value="RNA PSEUDOURIDYLATE SYNTHASE DOMAIN-CONTAINING PROTEIN 1"/>
    <property type="match status" value="1"/>
</dbReference>
<organism evidence="3 4">
    <name type="scientific">Prototheca wickerhamii</name>
    <dbReference type="NCBI Taxonomy" id="3111"/>
    <lineage>
        <taxon>Eukaryota</taxon>
        <taxon>Viridiplantae</taxon>
        <taxon>Chlorophyta</taxon>
        <taxon>core chlorophytes</taxon>
        <taxon>Trebouxiophyceae</taxon>
        <taxon>Chlorellales</taxon>
        <taxon>Chlorellaceae</taxon>
        <taxon>Prototheca</taxon>
    </lineage>
</organism>
<dbReference type="EMBL" id="JASFZW010000003">
    <property type="protein sequence ID" value="KAK2079070.1"/>
    <property type="molecule type" value="Genomic_DNA"/>
</dbReference>
<dbReference type="CDD" id="cd02869">
    <property type="entry name" value="PseudoU_synth_RluA_like"/>
    <property type="match status" value="1"/>
</dbReference>
<dbReference type="Pfam" id="PF00849">
    <property type="entry name" value="PseudoU_synth_2"/>
    <property type="match status" value="1"/>
</dbReference>
<dbReference type="InterPro" id="IPR006145">
    <property type="entry name" value="PsdUridine_synth_RsuA/RluA"/>
</dbReference>
<dbReference type="InterPro" id="IPR050188">
    <property type="entry name" value="RluA_PseudoU_synthase"/>
</dbReference>
<gene>
    <name evidence="3" type="ORF">QBZ16_002760</name>
</gene>
<dbReference type="GO" id="GO:0003723">
    <property type="term" value="F:RNA binding"/>
    <property type="evidence" value="ECO:0007669"/>
    <property type="project" value="InterPro"/>
</dbReference>